<gene>
    <name evidence="8" type="ORF">NHG85_12325</name>
</gene>
<protein>
    <submittedName>
        <fullName evidence="8">GMC family oxidoreductase</fullName>
    </submittedName>
</protein>
<comment type="caution">
    <text evidence="8">The sequence shown here is derived from an EMBL/GenBank/DDBJ whole genome shotgun (WGS) entry which is preliminary data.</text>
</comment>
<feature type="domain" description="FAD dependent oxidoreductase" evidence="6">
    <location>
        <begin position="17"/>
        <end position="123"/>
    </location>
</feature>
<reference evidence="8" key="1">
    <citation type="submission" date="2022-06" db="EMBL/GenBank/DDBJ databases">
        <title>Limimaricola sediminis sp. nov., isolated from an intertidal sediment.</title>
        <authorList>
            <person name="Shao X."/>
        </authorList>
    </citation>
    <scope>NUCLEOTIDE SEQUENCE</scope>
    <source>
        <strain evidence="8">ASW11-118</strain>
    </source>
</reference>
<name>A0A9X2FVN2_9RHOB</name>
<comment type="cofactor">
    <cofactor evidence="1">
        <name>FAD</name>
        <dbReference type="ChEBI" id="CHEBI:57692"/>
    </cofactor>
</comment>
<dbReference type="InterPro" id="IPR007867">
    <property type="entry name" value="GMC_OxRtase_C"/>
</dbReference>
<dbReference type="PANTHER" id="PTHR42784">
    <property type="entry name" value="PYRANOSE 2-OXIDASE"/>
    <property type="match status" value="1"/>
</dbReference>
<dbReference type="Pfam" id="PF05199">
    <property type="entry name" value="GMC_oxred_C"/>
    <property type="match status" value="1"/>
</dbReference>
<comment type="similarity">
    <text evidence="2">Belongs to the GMC oxidoreductase family.</text>
</comment>
<dbReference type="Pfam" id="PF01266">
    <property type="entry name" value="DAO"/>
    <property type="match status" value="1"/>
</dbReference>
<sequence length="530" mass="59091">MLLDARQLPENETLDADLCIVGGGVAGITLALELIGSPLQVILLESGGMHYDERTQSLADGPVLGFQYDALANSRLRMLGGSSNHWAGHCIPLSPIDFEARPGIPHSGWPITFDDLSTYYDRAQPYFELQTERPYDFDFWAKRIGINPLPFDPDIFTSIPMNESPPTLFGHTYADRLSRAENVTSYLNANVLQLEANETASQVNSAQVACIDGPRFTVRAKRFALCMGGIEIPRLLLLSNGVAAAGLGNSHGLVGRFFGDHAAVRPSMRFLAQRKLRDLDLYSKQHFFETGGVFPAIALSEATMRKEHLPGVLFHLIDSEVSPGEVSLWNLREGMRKGEMPDYLARQVANLFTDLDGVTNSFYREMSGDREPLIDRPWYSPWLTFECTPNPESTVHLVEERDLFGQLRIGLDWRLTELEMRAVKRGTELFIQELGRIGIGRAWTDVLREDYTWPDFVARGKHHCGTTRMSDDPRTGVVDANGRVHGMSNLYISSSSVFPTMGYANPTLTIGAMSIRMADLFRTHAMSGEL</sequence>
<evidence type="ECO:0000259" key="7">
    <source>
        <dbReference type="Pfam" id="PF05199"/>
    </source>
</evidence>
<evidence type="ECO:0000256" key="2">
    <source>
        <dbReference type="ARBA" id="ARBA00010790"/>
    </source>
</evidence>
<dbReference type="InterPro" id="IPR051473">
    <property type="entry name" value="P2Ox-like"/>
</dbReference>
<dbReference type="AlphaFoldDB" id="A0A9X2FVN2"/>
<dbReference type="SUPFAM" id="SSF51905">
    <property type="entry name" value="FAD/NAD(P)-binding domain"/>
    <property type="match status" value="1"/>
</dbReference>
<evidence type="ECO:0000313" key="8">
    <source>
        <dbReference type="EMBL" id="MCP1169296.1"/>
    </source>
</evidence>
<accession>A0A9X2FVN2</accession>
<keyword evidence="9" id="KW-1185">Reference proteome</keyword>
<keyword evidence="5" id="KW-0560">Oxidoreductase</keyword>
<dbReference type="InterPro" id="IPR006076">
    <property type="entry name" value="FAD-dep_OxRdtase"/>
</dbReference>
<dbReference type="PANTHER" id="PTHR42784:SF1">
    <property type="entry name" value="PYRANOSE 2-OXIDASE"/>
    <property type="match status" value="1"/>
</dbReference>
<dbReference type="GO" id="GO:0016614">
    <property type="term" value="F:oxidoreductase activity, acting on CH-OH group of donors"/>
    <property type="evidence" value="ECO:0007669"/>
    <property type="project" value="InterPro"/>
</dbReference>
<feature type="domain" description="Glucose-methanol-choline oxidoreductase C-terminal" evidence="7">
    <location>
        <begin position="389"/>
        <end position="513"/>
    </location>
</feature>
<dbReference type="InterPro" id="IPR036188">
    <property type="entry name" value="FAD/NAD-bd_sf"/>
</dbReference>
<keyword evidence="3" id="KW-0285">Flavoprotein</keyword>
<evidence type="ECO:0000256" key="4">
    <source>
        <dbReference type="ARBA" id="ARBA00022827"/>
    </source>
</evidence>
<proteinExistence type="inferred from homology"/>
<dbReference type="Gene3D" id="3.50.50.60">
    <property type="entry name" value="FAD/NAD(P)-binding domain"/>
    <property type="match status" value="2"/>
</dbReference>
<evidence type="ECO:0000259" key="6">
    <source>
        <dbReference type="Pfam" id="PF01266"/>
    </source>
</evidence>
<keyword evidence="4" id="KW-0274">FAD</keyword>
<dbReference type="EMBL" id="JAMYXC010000191">
    <property type="protein sequence ID" value="MCP1169296.1"/>
    <property type="molecule type" value="Genomic_DNA"/>
</dbReference>
<dbReference type="Proteomes" id="UP001139477">
    <property type="component" value="Unassembled WGS sequence"/>
</dbReference>
<organism evidence="8 9">
    <name type="scientific">Limimaricola litoreus</name>
    <dbReference type="NCBI Taxonomy" id="2955316"/>
    <lineage>
        <taxon>Bacteria</taxon>
        <taxon>Pseudomonadati</taxon>
        <taxon>Pseudomonadota</taxon>
        <taxon>Alphaproteobacteria</taxon>
        <taxon>Rhodobacterales</taxon>
        <taxon>Paracoccaceae</taxon>
        <taxon>Limimaricola</taxon>
    </lineage>
</organism>
<dbReference type="RefSeq" id="WP_253332774.1">
    <property type="nucleotide sequence ID" value="NZ_JAMYXC010000191.1"/>
</dbReference>
<evidence type="ECO:0000256" key="5">
    <source>
        <dbReference type="ARBA" id="ARBA00023002"/>
    </source>
</evidence>
<evidence type="ECO:0000256" key="1">
    <source>
        <dbReference type="ARBA" id="ARBA00001974"/>
    </source>
</evidence>
<evidence type="ECO:0000313" key="9">
    <source>
        <dbReference type="Proteomes" id="UP001139477"/>
    </source>
</evidence>
<evidence type="ECO:0000256" key="3">
    <source>
        <dbReference type="ARBA" id="ARBA00022630"/>
    </source>
</evidence>